<organism evidence="6 7">
    <name type="scientific">[Pantoea] beijingensis</name>
    <dbReference type="NCBI Taxonomy" id="1324864"/>
    <lineage>
        <taxon>Bacteria</taxon>
        <taxon>Pseudomonadati</taxon>
        <taxon>Pseudomonadota</taxon>
        <taxon>Gammaproteobacteria</taxon>
        <taxon>Enterobacterales</taxon>
        <taxon>Erwiniaceae</taxon>
        <taxon>Erwinia</taxon>
    </lineage>
</organism>
<evidence type="ECO:0000256" key="1">
    <source>
        <dbReference type="ARBA" id="ARBA00022603"/>
    </source>
</evidence>
<dbReference type="InterPro" id="IPR016461">
    <property type="entry name" value="COMT-like"/>
</dbReference>
<dbReference type="RefSeq" id="WP_128178381.1">
    <property type="nucleotide sequence ID" value="NZ_CP071409.1"/>
</dbReference>
<dbReference type="Gene3D" id="3.40.50.150">
    <property type="entry name" value="Vaccinia Virus protein VP39"/>
    <property type="match status" value="1"/>
</dbReference>
<sequence length="352" mass="39446">MYEKDTLGALDAITEAQRIAFAPMLFQTALCLRNAGVLAYLDQQGKQGATLEYITENSSLDEYAVSVLLDMGLSGRIVTCQNEIYYLAKVGHFLLHDTMTRINMDFTQDVCYQGLFFLQAALKEAKPEGLKVFGNWPSIYPALSQLPPAARDSWFAFDHYYSDAAFDAALPYIFVNQPLSLYDVGGNTGKWAMRCCRYDENIAVTLLDLPQQIALARENINNAGLSHRIGFHAVDMLSDAPLPGDADVWWMSQFLDCFSPEQIVAMLGRVAQAMKPGARLCIMELFWDAQKFEAASFSLNASSLYFTCMANGNSRFYSVVKFCRYLEMAGFRVEQRIDNLGIGHTLLICEKC</sequence>
<proteinExistence type="predicted"/>
<keyword evidence="3" id="KW-0949">S-adenosyl-L-methionine</keyword>
<dbReference type="SUPFAM" id="SSF53335">
    <property type="entry name" value="S-adenosyl-L-methionine-dependent methyltransferases"/>
    <property type="match status" value="1"/>
</dbReference>
<dbReference type="GO" id="GO:0008171">
    <property type="term" value="F:O-methyltransferase activity"/>
    <property type="evidence" value="ECO:0007669"/>
    <property type="project" value="InterPro"/>
</dbReference>
<dbReference type="GO" id="GO:0032259">
    <property type="term" value="P:methylation"/>
    <property type="evidence" value="ECO:0007669"/>
    <property type="project" value="UniProtKB-KW"/>
</dbReference>
<keyword evidence="7" id="KW-1185">Reference proteome</keyword>
<name>A0A443ICM5_9GAMM</name>
<dbReference type="Pfam" id="PF21212">
    <property type="entry name" value="Dimerisation2-like_dom"/>
    <property type="match status" value="1"/>
</dbReference>
<evidence type="ECO:0000313" key="7">
    <source>
        <dbReference type="Proteomes" id="UP000288794"/>
    </source>
</evidence>
<keyword evidence="2 6" id="KW-0808">Transferase</keyword>
<dbReference type="InterPro" id="IPR001077">
    <property type="entry name" value="COMT_C"/>
</dbReference>
<accession>A0A443ICM5</accession>
<feature type="domain" description="O-methyltransferase C-terminal" evidence="4">
    <location>
        <begin position="180"/>
        <end position="332"/>
    </location>
</feature>
<dbReference type="Proteomes" id="UP000288794">
    <property type="component" value="Unassembled WGS sequence"/>
</dbReference>
<dbReference type="Gene3D" id="1.20.58.1390">
    <property type="match status" value="1"/>
</dbReference>
<protein>
    <submittedName>
        <fullName evidence="6">Methyltransferase</fullName>
    </submittedName>
</protein>
<feature type="domain" description="BVU-1015-like N-terminal dimerisation-like" evidence="5">
    <location>
        <begin position="16"/>
        <end position="83"/>
    </location>
</feature>
<dbReference type="InterPro" id="IPR049480">
    <property type="entry name" value="BVU_1015-like_N"/>
</dbReference>
<dbReference type="Gene3D" id="1.10.10.10">
    <property type="entry name" value="Winged helix-like DNA-binding domain superfamily/Winged helix DNA-binding domain"/>
    <property type="match status" value="1"/>
</dbReference>
<dbReference type="PANTHER" id="PTHR43712:SF2">
    <property type="entry name" value="O-METHYLTRANSFERASE CICE"/>
    <property type="match status" value="1"/>
</dbReference>
<evidence type="ECO:0000256" key="3">
    <source>
        <dbReference type="ARBA" id="ARBA00022691"/>
    </source>
</evidence>
<dbReference type="InterPro" id="IPR036388">
    <property type="entry name" value="WH-like_DNA-bd_sf"/>
</dbReference>
<dbReference type="InterPro" id="IPR029063">
    <property type="entry name" value="SAM-dependent_MTases_sf"/>
</dbReference>
<evidence type="ECO:0000256" key="2">
    <source>
        <dbReference type="ARBA" id="ARBA00022679"/>
    </source>
</evidence>
<dbReference type="Pfam" id="PF00891">
    <property type="entry name" value="Methyltransf_2"/>
    <property type="match status" value="1"/>
</dbReference>
<dbReference type="PANTHER" id="PTHR43712">
    <property type="entry name" value="PUTATIVE (AFU_ORTHOLOGUE AFUA_4G14580)-RELATED"/>
    <property type="match status" value="1"/>
</dbReference>
<comment type="caution">
    <text evidence="6">The sequence shown here is derived from an EMBL/GenBank/DDBJ whole genome shotgun (WGS) entry which is preliminary data.</text>
</comment>
<dbReference type="PROSITE" id="PS51683">
    <property type="entry name" value="SAM_OMT_II"/>
    <property type="match status" value="1"/>
</dbReference>
<reference evidence="6 7" key="1">
    <citation type="submission" date="2014-04" db="EMBL/GenBank/DDBJ databases">
        <title>Draft genome sequence of Pantoea beijingensis strain LMG 27579, an emerging pathogen to Pleurotus eryngii with potential industrial application.</title>
        <authorList>
            <person name="Xu F."/>
            <person name="Liu Y."/>
            <person name="Wang S."/>
            <person name="Yin Y."/>
            <person name="Ma Y."/>
            <person name="Zhao S."/>
            <person name="Rong C."/>
        </authorList>
    </citation>
    <scope>NUCLEOTIDE SEQUENCE [LARGE SCALE GENOMIC DNA]</scope>
    <source>
        <strain evidence="6 7">LMG 27579</strain>
    </source>
</reference>
<gene>
    <name evidence="6" type="ORF">ED28_12405</name>
</gene>
<evidence type="ECO:0000259" key="5">
    <source>
        <dbReference type="Pfam" id="PF21212"/>
    </source>
</evidence>
<dbReference type="AlphaFoldDB" id="A0A443ICM5"/>
<evidence type="ECO:0000259" key="4">
    <source>
        <dbReference type="Pfam" id="PF00891"/>
    </source>
</evidence>
<evidence type="ECO:0000313" key="6">
    <source>
        <dbReference type="EMBL" id="RWR01597.1"/>
    </source>
</evidence>
<dbReference type="EMBL" id="JMEE01000035">
    <property type="protein sequence ID" value="RWR01597.1"/>
    <property type="molecule type" value="Genomic_DNA"/>
</dbReference>
<keyword evidence="1 6" id="KW-0489">Methyltransferase</keyword>